<keyword evidence="1" id="KW-0175">Coiled coil</keyword>
<evidence type="ECO:0000313" key="2">
    <source>
        <dbReference type="EMBL" id="PIO28864.1"/>
    </source>
</evidence>
<dbReference type="Proteomes" id="UP000228934">
    <property type="component" value="Unassembled WGS sequence"/>
</dbReference>
<dbReference type="AlphaFoldDB" id="A0A2G9RLX4"/>
<dbReference type="InterPro" id="IPR039986">
    <property type="entry name" value="CFAP210"/>
</dbReference>
<dbReference type="PANTHER" id="PTHR28663">
    <property type="entry name" value="COILED-COIL DOMAIN-CONTAINING PROTEIN 173"/>
    <property type="match status" value="1"/>
</dbReference>
<accession>A0A2G9RLX4</accession>
<evidence type="ECO:0008006" key="4">
    <source>
        <dbReference type="Google" id="ProtNLM"/>
    </source>
</evidence>
<dbReference type="GO" id="GO:0005879">
    <property type="term" value="C:axonemal microtubule"/>
    <property type="evidence" value="ECO:0007669"/>
    <property type="project" value="TreeGrafter"/>
</dbReference>
<evidence type="ECO:0000313" key="3">
    <source>
        <dbReference type="Proteomes" id="UP000228934"/>
    </source>
</evidence>
<sequence length="253" mass="29105">MSNLKKEREEELYRQTMERRDQITELLAAQIKQKVDDEEQHIAKAVAEMEAKNKKETQEKEEKIKSDIKAITEHRLAMRRKKEEEEKDEKLKALQALYKIKEADNYFIAQQKEKMRQTEEQCKKIQTMQIQQMAEKKTMSQAEKGAEIAYTKQNEALMVKEEDVFQEYAKQVIESVTNAGCNPYALKKAAQIGTGGGRGPVYSGRGGLRPSYLVQDTSGVQLPAYQNDTTQQIKGIYDSGDIQHAKRKLGFTY</sequence>
<dbReference type="OrthoDB" id="331765at2759"/>
<protein>
    <recommendedName>
        <fullName evidence="4">Trichohyalin-plectin-homology domain-containing protein</fullName>
    </recommendedName>
</protein>
<gene>
    <name evidence="2" type="ORF">AB205_0008410</name>
</gene>
<dbReference type="PANTHER" id="PTHR28663:SF1">
    <property type="entry name" value="CILIA- AND FLAGELLA- ASSOCIATED PROTEIN 210"/>
    <property type="match status" value="1"/>
</dbReference>
<organism evidence="2 3">
    <name type="scientific">Aquarana catesbeiana</name>
    <name type="common">American bullfrog</name>
    <name type="synonym">Rana catesbeiana</name>
    <dbReference type="NCBI Taxonomy" id="8400"/>
    <lineage>
        <taxon>Eukaryota</taxon>
        <taxon>Metazoa</taxon>
        <taxon>Chordata</taxon>
        <taxon>Craniata</taxon>
        <taxon>Vertebrata</taxon>
        <taxon>Euteleostomi</taxon>
        <taxon>Amphibia</taxon>
        <taxon>Batrachia</taxon>
        <taxon>Anura</taxon>
        <taxon>Neobatrachia</taxon>
        <taxon>Ranoidea</taxon>
        <taxon>Ranidae</taxon>
        <taxon>Aquarana</taxon>
    </lineage>
</organism>
<feature type="coiled-coil region" evidence="1">
    <location>
        <begin position="28"/>
        <end position="66"/>
    </location>
</feature>
<name>A0A2G9RLX4_AQUCT</name>
<evidence type="ECO:0000256" key="1">
    <source>
        <dbReference type="SAM" id="Coils"/>
    </source>
</evidence>
<reference evidence="3" key="1">
    <citation type="journal article" date="2017" name="Nat. Commun.">
        <title>The North American bullfrog draft genome provides insight into hormonal regulation of long noncoding RNA.</title>
        <authorList>
            <person name="Hammond S.A."/>
            <person name="Warren R.L."/>
            <person name="Vandervalk B.P."/>
            <person name="Kucuk E."/>
            <person name="Khan H."/>
            <person name="Gibb E.A."/>
            <person name="Pandoh P."/>
            <person name="Kirk H."/>
            <person name="Zhao Y."/>
            <person name="Jones M."/>
            <person name="Mungall A.J."/>
            <person name="Coope R."/>
            <person name="Pleasance S."/>
            <person name="Moore R.A."/>
            <person name="Holt R.A."/>
            <person name="Round J.M."/>
            <person name="Ohora S."/>
            <person name="Walle B.V."/>
            <person name="Veldhoen N."/>
            <person name="Helbing C.C."/>
            <person name="Birol I."/>
        </authorList>
    </citation>
    <scope>NUCLEOTIDE SEQUENCE [LARGE SCALE GENOMIC DNA]</scope>
</reference>
<keyword evidence="3" id="KW-1185">Reference proteome</keyword>
<proteinExistence type="predicted"/>
<dbReference type="EMBL" id="KV935790">
    <property type="protein sequence ID" value="PIO28864.1"/>
    <property type="molecule type" value="Genomic_DNA"/>
</dbReference>